<sequence length="177" mass="19879">MSLAKPPVPLRKCSRLLPLPILPSTRLSITTTNQYNHQPPTTRTTRTPPSKQFHTTPKPNAARSPSVRRAEAAQKRPQQPRIAATYTEDGLLKTPAQGDLPQRLRFLDTASKTLHQEARRYGGVTVDYPTFVRIAKELFNVAYMYPPAAGLVLRIDGGEFTFISFPFSYYDVPLNNL</sequence>
<feature type="compositionally biased region" description="Low complexity" evidence="1">
    <location>
        <begin position="39"/>
        <end position="49"/>
    </location>
</feature>
<evidence type="ECO:0000256" key="1">
    <source>
        <dbReference type="SAM" id="MobiDB-lite"/>
    </source>
</evidence>
<dbReference type="GeneID" id="5992309"/>
<dbReference type="HOGENOM" id="CLU_1517558_0_0_1"/>
<dbReference type="EMBL" id="BA000050">
    <property type="protein sequence ID" value="BAE58324.1"/>
    <property type="molecule type" value="Genomic_DNA"/>
</dbReference>
<dbReference type="RefSeq" id="XP_023090276.1">
    <property type="nucleotide sequence ID" value="XM_023235239.1"/>
</dbReference>
<evidence type="ECO:0000313" key="3">
    <source>
        <dbReference type="Proteomes" id="UP000006564"/>
    </source>
</evidence>
<evidence type="ECO:0000313" key="2">
    <source>
        <dbReference type="EMBL" id="BAE58324.1"/>
    </source>
</evidence>
<dbReference type="STRING" id="510516.Q2UJE1"/>
<dbReference type="KEGG" id="aor:AO090003001254"/>
<protein>
    <submittedName>
        <fullName evidence="2">DNA, SC003</fullName>
    </submittedName>
</protein>
<proteinExistence type="predicted"/>
<dbReference type="EMBL" id="AP007155">
    <property type="protein sequence ID" value="BAE58324.1"/>
    <property type="molecule type" value="Genomic_DNA"/>
</dbReference>
<organism evidence="2 3">
    <name type="scientific">Aspergillus oryzae (strain ATCC 42149 / RIB 40)</name>
    <name type="common">Yellow koji mold</name>
    <dbReference type="NCBI Taxonomy" id="510516"/>
    <lineage>
        <taxon>Eukaryota</taxon>
        <taxon>Fungi</taxon>
        <taxon>Dikarya</taxon>
        <taxon>Ascomycota</taxon>
        <taxon>Pezizomycotina</taxon>
        <taxon>Eurotiomycetes</taxon>
        <taxon>Eurotiomycetidae</taxon>
        <taxon>Eurotiales</taxon>
        <taxon>Aspergillaceae</taxon>
        <taxon>Aspergillus</taxon>
        <taxon>Aspergillus subgen. Circumdati</taxon>
    </lineage>
</organism>
<keyword evidence="3" id="KW-1185">Reference proteome</keyword>
<feature type="compositionally biased region" description="Polar residues" evidence="1">
    <location>
        <begin position="29"/>
        <end position="38"/>
    </location>
</feature>
<feature type="region of interest" description="Disordered" evidence="1">
    <location>
        <begin position="29"/>
        <end position="94"/>
    </location>
</feature>
<dbReference type="Proteomes" id="UP000006564">
    <property type="component" value="Chromosome 2"/>
</dbReference>
<dbReference type="AlphaFoldDB" id="Q2UJE1"/>
<name>Q2UJE1_ASPOR</name>
<reference evidence="2 3" key="1">
    <citation type="journal article" date="2005" name="Nature">
        <title>Genome sequencing and analysis of Aspergillus oryzae.</title>
        <authorList>
            <person name="Machida M."/>
            <person name="Asai K."/>
            <person name="Sano M."/>
            <person name="Tanaka T."/>
            <person name="Kumagai T."/>
            <person name="Terai G."/>
            <person name="Kusumoto K."/>
            <person name="Arima T."/>
            <person name="Akita O."/>
            <person name="Kashiwagi Y."/>
            <person name="Abe K."/>
            <person name="Gomi K."/>
            <person name="Horiuchi H."/>
            <person name="Kitamoto K."/>
            <person name="Kobayashi T."/>
            <person name="Takeuchi M."/>
            <person name="Denning D.W."/>
            <person name="Galagan J.E."/>
            <person name="Nierman W.C."/>
            <person name="Yu J."/>
            <person name="Archer D.B."/>
            <person name="Bennett J.W."/>
            <person name="Bhatnagar D."/>
            <person name="Cleveland T.E."/>
            <person name="Fedorova N.D."/>
            <person name="Gotoh O."/>
            <person name="Horikawa H."/>
            <person name="Hosoyama A."/>
            <person name="Ichinomiya M."/>
            <person name="Igarashi R."/>
            <person name="Iwashita K."/>
            <person name="Juvvadi P.R."/>
            <person name="Kato M."/>
            <person name="Kato Y."/>
            <person name="Kin T."/>
            <person name="Kokubun A."/>
            <person name="Maeda H."/>
            <person name="Maeyama N."/>
            <person name="Maruyama J."/>
            <person name="Nagasaki H."/>
            <person name="Nakajima T."/>
            <person name="Oda K."/>
            <person name="Okada K."/>
            <person name="Paulsen I."/>
            <person name="Sakamoto K."/>
            <person name="Sawano T."/>
            <person name="Takahashi M."/>
            <person name="Takase K."/>
            <person name="Terabayashi Y."/>
            <person name="Wortman J."/>
            <person name="Yamada O."/>
            <person name="Yamagata Y."/>
            <person name="Anazawa H."/>
            <person name="Hata Y."/>
            <person name="Koide Y."/>
            <person name="Komori T."/>
            <person name="Koyama Y."/>
            <person name="Minetoki T."/>
            <person name="Suharnan S."/>
            <person name="Tanaka A."/>
            <person name="Isono K."/>
            <person name="Kuhara S."/>
            <person name="Ogasawara N."/>
            <person name="Kikuchi H."/>
        </authorList>
    </citation>
    <scope>NUCLEOTIDE SEQUENCE [LARGE SCALE GENOMIC DNA]</scope>
    <source>
        <strain evidence="3">ATCC 42149 / RIB 40</strain>
    </source>
</reference>
<accession>Q2UJE1</accession>
<gene>
    <name evidence="2" type="ORF">AO090003001254</name>
</gene>